<name>A0A1J4JM08_9EUKA</name>
<feature type="coiled-coil region" evidence="1">
    <location>
        <begin position="124"/>
        <end position="151"/>
    </location>
</feature>
<dbReference type="AlphaFoldDB" id="A0A1J4JM08"/>
<dbReference type="Proteomes" id="UP000179807">
    <property type="component" value="Unassembled WGS sequence"/>
</dbReference>
<dbReference type="GeneID" id="94843666"/>
<dbReference type="RefSeq" id="XP_068353289.1">
    <property type="nucleotide sequence ID" value="XM_068508962.1"/>
</dbReference>
<evidence type="ECO:0000313" key="3">
    <source>
        <dbReference type="EMBL" id="OHT00153.1"/>
    </source>
</evidence>
<feature type="coiled-coil region" evidence="1">
    <location>
        <begin position="333"/>
        <end position="360"/>
    </location>
</feature>
<dbReference type="OrthoDB" id="10517120at2759"/>
<keyword evidence="1" id="KW-0175">Coiled coil</keyword>
<accession>A0A1J4JM08</accession>
<evidence type="ECO:0000256" key="2">
    <source>
        <dbReference type="SAM" id="MobiDB-lite"/>
    </source>
</evidence>
<dbReference type="VEuPathDB" id="TrichDB:TRFO_33222"/>
<comment type="caution">
    <text evidence="3">The sequence shown here is derived from an EMBL/GenBank/DDBJ whole genome shotgun (WGS) entry which is preliminary data.</text>
</comment>
<feature type="region of interest" description="Disordered" evidence="2">
    <location>
        <begin position="1"/>
        <end position="32"/>
    </location>
</feature>
<reference evidence="3" key="1">
    <citation type="submission" date="2016-10" db="EMBL/GenBank/DDBJ databases">
        <authorList>
            <person name="Benchimol M."/>
            <person name="Almeida L.G."/>
            <person name="Vasconcelos A.T."/>
            <person name="Perreira-Neves A."/>
            <person name="Rosa I.A."/>
            <person name="Tasca T."/>
            <person name="Bogo M.R."/>
            <person name="de Souza W."/>
        </authorList>
    </citation>
    <scope>NUCLEOTIDE SEQUENCE [LARGE SCALE GENOMIC DNA]</scope>
    <source>
        <strain evidence="3">K</strain>
    </source>
</reference>
<dbReference type="EMBL" id="MLAK01000969">
    <property type="protein sequence ID" value="OHT00153.1"/>
    <property type="molecule type" value="Genomic_DNA"/>
</dbReference>
<evidence type="ECO:0000313" key="4">
    <source>
        <dbReference type="Proteomes" id="UP000179807"/>
    </source>
</evidence>
<proteinExistence type="predicted"/>
<feature type="compositionally biased region" description="Polar residues" evidence="2">
    <location>
        <begin position="1"/>
        <end position="17"/>
    </location>
</feature>
<feature type="coiled-coil region" evidence="1">
    <location>
        <begin position="184"/>
        <end position="218"/>
    </location>
</feature>
<evidence type="ECO:0000256" key="1">
    <source>
        <dbReference type="SAM" id="Coils"/>
    </source>
</evidence>
<sequence length="457" mass="52922">MEGNKSPTQKGSNPPEQQSKEEVNAAQMKAESDTLRKKLMDQKALIGVLEQQSIKYDEVKALIVRLIKDFQNSGDMKFVENENLDNPFKDANEAISVLRGGINKLIEKHEKLASKFELEFSRNIFQLKQQLEQKNIEFAKAKENLEAAENARDHQLKIVKLLTKNKETLCHTVLLRRTALISHRDKKEKEITKIQSQLENASKNLENAEATVKKHDEVSEMLSTQVLERTQREETQNKSHEELVKTVEQLRITFRKEAHSHNCALSTLDIAKAELSTLQMKIDSYFDNLKTRELLEAEGENRKLQAVIKNEYDMLSRQKAVIDAKGRDIQNTISEYTEKIALLNEQITNTEQKLQTQMMRIPDFPQLKQALDRTLQQTKKHQEEVIQRKYLLDEIGDRNRLLDQMEIQASKDRMAQLKVLMPVGEPEDETEKKLPEILSERAKQQKELEELLTQPGF</sequence>
<keyword evidence="4" id="KW-1185">Reference proteome</keyword>
<organism evidence="3 4">
    <name type="scientific">Tritrichomonas foetus</name>
    <dbReference type="NCBI Taxonomy" id="1144522"/>
    <lineage>
        <taxon>Eukaryota</taxon>
        <taxon>Metamonada</taxon>
        <taxon>Parabasalia</taxon>
        <taxon>Tritrichomonadida</taxon>
        <taxon>Tritrichomonadidae</taxon>
        <taxon>Tritrichomonas</taxon>
    </lineage>
</organism>
<gene>
    <name evidence="3" type="ORF">TRFO_33222</name>
</gene>
<protein>
    <submittedName>
        <fullName evidence="3">Uncharacterized protein</fullName>
    </submittedName>
</protein>